<keyword evidence="2" id="KW-0732">Signal</keyword>
<feature type="compositionally biased region" description="Polar residues" evidence="1">
    <location>
        <begin position="505"/>
        <end position="518"/>
    </location>
</feature>
<feature type="signal peptide" evidence="2">
    <location>
        <begin position="1"/>
        <end position="15"/>
    </location>
</feature>
<feature type="region of interest" description="Disordered" evidence="1">
    <location>
        <begin position="68"/>
        <end position="142"/>
    </location>
</feature>
<dbReference type="Pfam" id="PF00595">
    <property type="entry name" value="PDZ"/>
    <property type="match status" value="1"/>
</dbReference>
<evidence type="ECO:0000313" key="5">
    <source>
        <dbReference type="Proteomes" id="UP001209878"/>
    </source>
</evidence>
<comment type="caution">
    <text evidence="4">The sequence shown here is derived from an EMBL/GenBank/DDBJ whole genome shotgun (WGS) entry which is preliminary data.</text>
</comment>
<feature type="compositionally biased region" description="Low complexity" evidence="1">
    <location>
        <begin position="76"/>
        <end position="91"/>
    </location>
</feature>
<feature type="compositionally biased region" description="Basic and acidic residues" evidence="1">
    <location>
        <begin position="555"/>
        <end position="566"/>
    </location>
</feature>
<evidence type="ECO:0000313" key="4">
    <source>
        <dbReference type="EMBL" id="KAK2185036.1"/>
    </source>
</evidence>
<dbReference type="InterPro" id="IPR036034">
    <property type="entry name" value="PDZ_sf"/>
</dbReference>
<evidence type="ECO:0000256" key="2">
    <source>
        <dbReference type="SAM" id="SignalP"/>
    </source>
</evidence>
<feature type="region of interest" description="Disordered" evidence="1">
    <location>
        <begin position="274"/>
        <end position="294"/>
    </location>
</feature>
<feature type="compositionally biased region" description="Acidic residues" evidence="1">
    <location>
        <begin position="477"/>
        <end position="491"/>
    </location>
</feature>
<feature type="region of interest" description="Disordered" evidence="1">
    <location>
        <begin position="451"/>
        <end position="584"/>
    </location>
</feature>
<dbReference type="EMBL" id="JAODUO010000246">
    <property type="protein sequence ID" value="KAK2185036.1"/>
    <property type="molecule type" value="Genomic_DNA"/>
</dbReference>
<sequence>MVTIVINLQVRRILASGACVACQAGIQPGDRLVSLNTTRLHGLSHTACVDVLTRPVTKVCLTLLRHQPTDRHSDTDTSSTSGDSDTSSDLTSDGEKQTGDTGRDSRDTQRVIGVSPGTSGDVSFGDINGTLGGRSSGDAQVTSDDIGRMRNVDECSIDDTTEVKHRHKSSTYEVLTPFARGHWTEQTYRQNVTPISEELAHDDVSTSDICETALFTMANSEVPSNSDCNTPYWPAAEQQLALHGNRLFAQHGPFIYPWRRDFEVLQRSLVDDGTASSSAESHMITGEDGSDVDRQSEIENGADLITVERSHVLTVDVLPVTETADSTMTHMANVENRHMARLQDDPAIHSGHDSILPAEYVEPDMSAVVTDLCNRYNETCSLQRPPHGDSDYVNVQHLLTSRGMETVQPELSCTTSSMYGDSTFDDSYACGDSLTLGQVRDLLTSPFEELEREFDQDSTTESTCSKNTVLSQRDISDRDDDYDDDKSEDDTFSQTHLSTEDTRFIHTSITSSTSGVTNDSSEDESSSQNHQQPQMAEPVVDMFQEEDSGSPPVGEKTRPRSDDRPTGMDPRPPGFVEDRGTMDLCKDPDMTVTPKTDMSPSLSPMSPDTRRKLQHMKLMAELKEAAQEPAAWLRPSTDHTICPAASAIDQLQQEMCDSDDGASVTTDWSDSVSVDTVATPSESTHHPLCISRTKTASVPQVTGVRSTKEDHCSDIFARPILAASLKGLSGSLNPKLSTQQPHDDTKPKPQSLCQHVLFSQQCFGDKQCSDTVTTLCDLSTAPPQKPHQSHSFEHTARNDMHVVPTMTTNTAGDGALGESRHTVSNVCVSQDAVTTAMVMFHPQSHDHHPDRCRNTVKQRPCPVFSPTVALHRPDPCIATEGDQLTHSSRSSAREQVLSAIERKTRNSQGDGFVSVPPLSLYHPPPEVSAVPPRQSCFLGHAGAVTEERDDPSRSRLAGNLLPGRSGDKARKACGGRVRGSLHPVTPDGTTLRAPVQPMNMLSASHRGSGTRGCGKRTEDKPFHVQILRSLLGVGISIRVTPDGVVITDLQKTGPVAKNGSVRLPAFMPGAVYKHGSFSPFNASLRLW</sequence>
<feature type="chain" id="PRO_5041925782" description="PDZ domain-containing protein" evidence="2">
    <location>
        <begin position="16"/>
        <end position="1087"/>
    </location>
</feature>
<protein>
    <recommendedName>
        <fullName evidence="3">PDZ domain-containing protein</fullName>
    </recommendedName>
</protein>
<evidence type="ECO:0000256" key="1">
    <source>
        <dbReference type="SAM" id="MobiDB-lite"/>
    </source>
</evidence>
<dbReference type="SUPFAM" id="SSF50156">
    <property type="entry name" value="PDZ domain-like"/>
    <property type="match status" value="1"/>
</dbReference>
<accession>A0AAD9NZ11</accession>
<dbReference type="AlphaFoldDB" id="A0AAD9NZ11"/>
<dbReference type="Gene3D" id="2.30.42.10">
    <property type="match status" value="1"/>
</dbReference>
<feature type="region of interest" description="Disordered" evidence="1">
    <location>
        <begin position="944"/>
        <end position="993"/>
    </location>
</feature>
<dbReference type="InterPro" id="IPR001478">
    <property type="entry name" value="PDZ"/>
</dbReference>
<keyword evidence="5" id="KW-1185">Reference proteome</keyword>
<feature type="compositionally biased region" description="Polar residues" evidence="1">
    <location>
        <begin position="459"/>
        <end position="473"/>
    </location>
</feature>
<gene>
    <name evidence="4" type="ORF">NP493_247g03026</name>
</gene>
<dbReference type="Proteomes" id="UP001209878">
    <property type="component" value="Unassembled WGS sequence"/>
</dbReference>
<organism evidence="4 5">
    <name type="scientific">Ridgeia piscesae</name>
    <name type="common">Tubeworm</name>
    <dbReference type="NCBI Taxonomy" id="27915"/>
    <lineage>
        <taxon>Eukaryota</taxon>
        <taxon>Metazoa</taxon>
        <taxon>Spiralia</taxon>
        <taxon>Lophotrochozoa</taxon>
        <taxon>Annelida</taxon>
        <taxon>Polychaeta</taxon>
        <taxon>Sedentaria</taxon>
        <taxon>Canalipalpata</taxon>
        <taxon>Sabellida</taxon>
        <taxon>Siboglinidae</taxon>
        <taxon>Ridgeia</taxon>
    </lineage>
</organism>
<proteinExistence type="predicted"/>
<feature type="domain" description="PDZ" evidence="3">
    <location>
        <begin position="1"/>
        <end position="67"/>
    </location>
</feature>
<evidence type="ECO:0000259" key="3">
    <source>
        <dbReference type="PROSITE" id="PS50106"/>
    </source>
</evidence>
<feature type="compositionally biased region" description="Basic and acidic residues" evidence="1">
    <location>
        <begin position="93"/>
        <end position="109"/>
    </location>
</feature>
<name>A0AAD9NZ11_RIDPI</name>
<dbReference type="PROSITE" id="PS50106">
    <property type="entry name" value="PDZ"/>
    <property type="match status" value="1"/>
</dbReference>
<reference evidence="4" key="1">
    <citation type="journal article" date="2023" name="Mol. Biol. Evol.">
        <title>Third-Generation Sequencing Reveals the Adaptive Role of the Epigenome in Three Deep-Sea Polychaetes.</title>
        <authorList>
            <person name="Perez M."/>
            <person name="Aroh O."/>
            <person name="Sun Y."/>
            <person name="Lan Y."/>
            <person name="Juniper S.K."/>
            <person name="Young C.R."/>
            <person name="Angers B."/>
            <person name="Qian P.Y."/>
        </authorList>
    </citation>
    <scope>NUCLEOTIDE SEQUENCE</scope>
    <source>
        <strain evidence="4">R07B-5</strain>
    </source>
</reference>